<accession>A0A0E0JE53</accession>
<dbReference type="Gramene" id="OPUNC01G03020.1">
    <property type="protein sequence ID" value="OPUNC01G03020.1"/>
    <property type="gene ID" value="OPUNC01G03020"/>
</dbReference>
<dbReference type="Proteomes" id="UP000026962">
    <property type="component" value="Chromosome 1"/>
</dbReference>
<dbReference type="STRING" id="4537.A0A0E0JE53"/>
<dbReference type="HOGENOM" id="CLU_000288_21_4_1"/>
<dbReference type="Gene3D" id="1.10.510.10">
    <property type="entry name" value="Transferase(Phosphotransferase) domain 1"/>
    <property type="match status" value="1"/>
</dbReference>
<dbReference type="SUPFAM" id="SSF56112">
    <property type="entry name" value="Protein kinase-like (PK-like)"/>
    <property type="match status" value="1"/>
</dbReference>
<feature type="binding site" evidence="1">
    <location>
        <position position="50"/>
    </location>
    <ligand>
        <name>ATP</name>
        <dbReference type="ChEBI" id="CHEBI:30616"/>
    </ligand>
</feature>
<dbReference type="EnsemblPlants" id="OPUNC01G03020.1">
    <property type="protein sequence ID" value="OPUNC01G03020.1"/>
    <property type="gene ID" value="OPUNC01G03020"/>
</dbReference>
<reference evidence="3" key="2">
    <citation type="submission" date="2018-05" db="EMBL/GenBank/DDBJ databases">
        <title>OpunRS2 (Oryza punctata Reference Sequence Version 2).</title>
        <authorList>
            <person name="Zhang J."/>
            <person name="Kudrna D."/>
            <person name="Lee S."/>
            <person name="Talag J."/>
            <person name="Welchert J."/>
            <person name="Wing R.A."/>
        </authorList>
    </citation>
    <scope>NUCLEOTIDE SEQUENCE [LARGE SCALE GENOMIC DNA]</scope>
</reference>
<protein>
    <recommendedName>
        <fullName evidence="2">Protein kinase domain-containing protein</fullName>
    </recommendedName>
</protein>
<organism evidence="3">
    <name type="scientific">Oryza punctata</name>
    <name type="common">Red rice</name>
    <dbReference type="NCBI Taxonomy" id="4537"/>
    <lineage>
        <taxon>Eukaryota</taxon>
        <taxon>Viridiplantae</taxon>
        <taxon>Streptophyta</taxon>
        <taxon>Embryophyta</taxon>
        <taxon>Tracheophyta</taxon>
        <taxon>Spermatophyta</taxon>
        <taxon>Magnoliopsida</taxon>
        <taxon>Liliopsida</taxon>
        <taxon>Poales</taxon>
        <taxon>Poaceae</taxon>
        <taxon>BOP clade</taxon>
        <taxon>Oryzoideae</taxon>
        <taxon>Oryzeae</taxon>
        <taxon>Oryzinae</taxon>
        <taxon>Oryza</taxon>
    </lineage>
</organism>
<dbReference type="PANTHER" id="PTHR48055:SF63">
    <property type="entry name" value="PROTEIN KINASE DOMAIN-CONTAINING PROTEIN"/>
    <property type="match status" value="1"/>
</dbReference>
<dbReference type="PROSITE" id="PS00107">
    <property type="entry name" value="PROTEIN_KINASE_ATP"/>
    <property type="match status" value="1"/>
</dbReference>
<sequence>MSDEQYEKIPYQALWRGTNGFTDTNLLGRGSYGAVYRCVFESGDKTLAVKIITCCSSIDLHDQGFKALVIEFMPNGSLDGWLHPKSQEITTSNIINFAQRLDIAVDIIDTVEYLHNNCQPMIIHCNLKPSNILLAEDMSARVGDFGISKYSRKCKQNAKFIYKLCVTAEYGEGSAVSTLGDIYSVGILLLEVFTGKSPTDDMFRDSLDPHKFTKDALPDRTLEIADSTVWLHVEPQDNIIQSRIQECLVCLPARHILLKATASRVSIDKRCSSRDACNKRCIPHVSQLAYNLT</sequence>
<keyword evidence="1" id="KW-0547">Nucleotide-binding</keyword>
<dbReference type="Gene3D" id="3.30.200.20">
    <property type="entry name" value="Phosphorylase Kinase, domain 1"/>
    <property type="match status" value="1"/>
</dbReference>
<dbReference type="Pfam" id="PF00069">
    <property type="entry name" value="Pkinase"/>
    <property type="match status" value="1"/>
</dbReference>
<dbReference type="GO" id="GO:0005524">
    <property type="term" value="F:ATP binding"/>
    <property type="evidence" value="ECO:0007669"/>
    <property type="project" value="UniProtKB-UniRule"/>
</dbReference>
<dbReference type="InterPro" id="IPR017441">
    <property type="entry name" value="Protein_kinase_ATP_BS"/>
</dbReference>
<dbReference type="PROSITE" id="PS50011">
    <property type="entry name" value="PROTEIN_KINASE_DOM"/>
    <property type="match status" value="1"/>
</dbReference>
<evidence type="ECO:0000313" key="4">
    <source>
        <dbReference type="Proteomes" id="UP000026962"/>
    </source>
</evidence>
<evidence type="ECO:0000259" key="2">
    <source>
        <dbReference type="PROSITE" id="PS50011"/>
    </source>
</evidence>
<dbReference type="eggNOG" id="ENOG502QPYS">
    <property type="taxonomic scope" value="Eukaryota"/>
</dbReference>
<feature type="domain" description="Protein kinase" evidence="2">
    <location>
        <begin position="21"/>
        <end position="293"/>
    </location>
</feature>
<evidence type="ECO:0000313" key="3">
    <source>
        <dbReference type="EnsemblPlants" id="OPUNC01G03020.1"/>
    </source>
</evidence>
<dbReference type="AlphaFoldDB" id="A0A0E0JE53"/>
<reference evidence="3" key="1">
    <citation type="submission" date="2015-04" db="UniProtKB">
        <authorList>
            <consortium name="EnsemblPlants"/>
        </authorList>
    </citation>
    <scope>IDENTIFICATION</scope>
</reference>
<dbReference type="PANTHER" id="PTHR48055">
    <property type="entry name" value="LEUCINE-RICH REPEAT RECEPTOR PROTEIN KINASE EMS1"/>
    <property type="match status" value="1"/>
</dbReference>
<name>A0A0E0JE53_ORYPU</name>
<keyword evidence="1" id="KW-0067">ATP-binding</keyword>
<dbReference type="GO" id="GO:0016020">
    <property type="term" value="C:membrane"/>
    <property type="evidence" value="ECO:0007669"/>
    <property type="project" value="TreeGrafter"/>
</dbReference>
<keyword evidence="4" id="KW-1185">Reference proteome</keyword>
<dbReference type="InterPro" id="IPR000719">
    <property type="entry name" value="Prot_kinase_dom"/>
</dbReference>
<evidence type="ECO:0000256" key="1">
    <source>
        <dbReference type="PROSITE-ProRule" id="PRU10141"/>
    </source>
</evidence>
<dbReference type="OMA" id="MESPREC"/>
<proteinExistence type="predicted"/>
<dbReference type="GO" id="GO:0004672">
    <property type="term" value="F:protein kinase activity"/>
    <property type="evidence" value="ECO:0007669"/>
    <property type="project" value="InterPro"/>
</dbReference>
<dbReference type="InterPro" id="IPR051564">
    <property type="entry name" value="LRR_receptor-like_kinase"/>
</dbReference>
<dbReference type="InterPro" id="IPR011009">
    <property type="entry name" value="Kinase-like_dom_sf"/>
</dbReference>